<protein>
    <submittedName>
        <fullName evidence="1">Uncharacterized protein</fullName>
    </submittedName>
</protein>
<evidence type="ECO:0000313" key="1">
    <source>
        <dbReference type="EMBL" id="SFV64599.1"/>
    </source>
</evidence>
<name>A0A1W1CFP8_9ZZZZ</name>
<dbReference type="SUPFAM" id="SSF53223">
    <property type="entry name" value="Aminoacid dehydrogenase-like, N-terminal domain"/>
    <property type="match status" value="1"/>
</dbReference>
<dbReference type="EMBL" id="FPHG01000067">
    <property type="protein sequence ID" value="SFV64599.1"/>
    <property type="molecule type" value="Genomic_DNA"/>
</dbReference>
<sequence length="151" mass="17712">MRPEEIKPDTALCTILGYNAQTGQSRRYFNKWLKLNRINATAIALNITDEHFHFTMTSVANSKVDKMILEYEFKSKAVEYCEKQDNDSIDFIETEDGKVIGYNLDSKVNELFENLEFIDDRIKFITKMMIIANRWYGVEIDLEQIPLLIEE</sequence>
<dbReference type="AlphaFoldDB" id="A0A1W1CFP8"/>
<organism evidence="1">
    <name type="scientific">hydrothermal vent metagenome</name>
    <dbReference type="NCBI Taxonomy" id="652676"/>
    <lineage>
        <taxon>unclassified sequences</taxon>
        <taxon>metagenomes</taxon>
        <taxon>ecological metagenomes</taxon>
    </lineage>
</organism>
<gene>
    <name evidence="1" type="ORF">MNB_SV-9-77</name>
</gene>
<dbReference type="Gene3D" id="3.40.50.10860">
    <property type="entry name" value="Leucine Dehydrogenase, chain A, domain 1"/>
    <property type="match status" value="1"/>
</dbReference>
<dbReference type="InterPro" id="IPR046346">
    <property type="entry name" value="Aminoacid_DH-like_N_sf"/>
</dbReference>
<proteinExistence type="predicted"/>
<accession>A0A1W1CFP8</accession>
<reference evidence="1" key="1">
    <citation type="submission" date="2016-10" db="EMBL/GenBank/DDBJ databases">
        <authorList>
            <person name="de Groot N.N."/>
        </authorList>
    </citation>
    <scope>NUCLEOTIDE SEQUENCE</scope>
</reference>